<keyword evidence="5" id="KW-0777">Teichoic acid biosynthesis</keyword>
<evidence type="ECO:0000313" key="8">
    <source>
        <dbReference type="Proteomes" id="UP000452141"/>
    </source>
</evidence>
<organism evidence="7 8">
    <name type="scientific">Lactobacillus equicursoris</name>
    <dbReference type="NCBI Taxonomy" id="420645"/>
    <lineage>
        <taxon>Bacteria</taxon>
        <taxon>Bacillati</taxon>
        <taxon>Bacillota</taxon>
        <taxon>Bacilli</taxon>
        <taxon>Lactobacillales</taxon>
        <taxon>Lactobacillaceae</taxon>
        <taxon>Lactobacillus</taxon>
    </lineage>
</organism>
<proteinExistence type="inferred from homology"/>
<dbReference type="SUPFAM" id="SSF53756">
    <property type="entry name" value="UDP-Glycosyltransferase/glycogen phosphorylase"/>
    <property type="match status" value="1"/>
</dbReference>
<dbReference type="InterPro" id="IPR043148">
    <property type="entry name" value="TagF_C"/>
</dbReference>
<dbReference type="InterPro" id="IPR051612">
    <property type="entry name" value="Teichoic_Acid_Biosynth"/>
</dbReference>
<evidence type="ECO:0000256" key="6">
    <source>
        <dbReference type="ARBA" id="ARBA00023136"/>
    </source>
</evidence>
<dbReference type="GO" id="GO:0047355">
    <property type="term" value="F:CDP-glycerol glycerophosphotransferase activity"/>
    <property type="evidence" value="ECO:0007669"/>
    <property type="project" value="InterPro"/>
</dbReference>
<dbReference type="InterPro" id="IPR043149">
    <property type="entry name" value="TagF_N"/>
</dbReference>
<comment type="caution">
    <text evidence="7">The sequence shown here is derived from an EMBL/GenBank/DDBJ whole genome shotgun (WGS) entry which is preliminary data.</text>
</comment>
<keyword evidence="6" id="KW-0472">Membrane</keyword>
<dbReference type="GO" id="GO:0005886">
    <property type="term" value="C:plasma membrane"/>
    <property type="evidence" value="ECO:0007669"/>
    <property type="project" value="UniProtKB-SubCell"/>
</dbReference>
<dbReference type="Proteomes" id="UP000452141">
    <property type="component" value="Unassembled WGS sequence"/>
</dbReference>
<evidence type="ECO:0000256" key="2">
    <source>
        <dbReference type="ARBA" id="ARBA00010488"/>
    </source>
</evidence>
<keyword evidence="4" id="KW-0808">Transferase</keyword>
<dbReference type="PANTHER" id="PTHR37316">
    <property type="entry name" value="TEICHOIC ACID GLYCEROL-PHOSPHATE PRIMASE"/>
    <property type="match status" value="1"/>
</dbReference>
<dbReference type="InterPro" id="IPR007554">
    <property type="entry name" value="Glycerophosphate_synth"/>
</dbReference>
<evidence type="ECO:0000256" key="4">
    <source>
        <dbReference type="ARBA" id="ARBA00022679"/>
    </source>
</evidence>
<keyword evidence="3" id="KW-1003">Cell membrane</keyword>
<dbReference type="Pfam" id="PF04464">
    <property type="entry name" value="Glyphos_transf"/>
    <property type="match status" value="1"/>
</dbReference>
<dbReference type="Gene3D" id="3.40.50.12580">
    <property type="match status" value="1"/>
</dbReference>
<evidence type="ECO:0000256" key="5">
    <source>
        <dbReference type="ARBA" id="ARBA00022944"/>
    </source>
</evidence>
<name>A0A844FN20_9LACO</name>
<protein>
    <submittedName>
        <fullName evidence="7">Teichoic acid biosynthesis protein TagF</fullName>
    </submittedName>
</protein>
<gene>
    <name evidence="7" type="ORF">FYJ61_03650</name>
</gene>
<dbReference type="EMBL" id="VUMW01000006">
    <property type="protein sequence ID" value="MST79592.1"/>
    <property type="molecule type" value="Genomic_DNA"/>
</dbReference>
<sequence>MNPFSYVKSHGIKGTWDIIYRYKIDQVLRKLAVRLTHNKPLHNTIVIEGHNDFDSNGGAFYDYLIKKHYNDKYKIVWLLKNKKPDHLPKNVSAFYLYKPSLKKQMTICTAKYILTCQDAIGSVRDDQISVYLTHGTVGLKAFKGKCTLPDNLSYILMPSEYLQPILAEQYEIDNTNVKYAHVGFPIHDYLYSSENGAIRKLTTHKYNKVILWMPTFRKGIAFGREDSSSIEPLGIPIFSSMNDMKELNDYLKENNSLLIIKIHPMQDLSTVKVQNLSNIHVLNGVSIKKYDVNNAQIMKDADALISDYSSAAYDYMHLDRPVGFTMDDAKEYKLGFIVKDPMELIGGQVINNKQDFLSFISDVINGRDIYKEKRHEVFDKIFEFKDGNSCQRLAEFLNL</sequence>
<evidence type="ECO:0000313" key="7">
    <source>
        <dbReference type="EMBL" id="MST79592.1"/>
    </source>
</evidence>
<dbReference type="RefSeq" id="WP_154486613.1">
    <property type="nucleotide sequence ID" value="NZ_VUMW01000006.1"/>
</dbReference>
<comment type="similarity">
    <text evidence="2">Belongs to the CDP-glycerol glycerophosphotransferase family.</text>
</comment>
<reference evidence="7 8" key="1">
    <citation type="submission" date="2019-08" db="EMBL/GenBank/DDBJ databases">
        <title>In-depth cultivation of the pig gut microbiome towards novel bacterial diversity and tailored functional studies.</title>
        <authorList>
            <person name="Wylensek D."/>
            <person name="Hitch T.C.A."/>
            <person name="Clavel T."/>
        </authorList>
    </citation>
    <scope>NUCLEOTIDE SEQUENCE [LARGE SCALE GENOMIC DNA]</scope>
    <source>
        <strain evidence="7 8">WCA-470BD-2E</strain>
    </source>
</reference>
<dbReference type="GO" id="GO:0019350">
    <property type="term" value="P:teichoic acid biosynthetic process"/>
    <property type="evidence" value="ECO:0007669"/>
    <property type="project" value="UniProtKB-KW"/>
</dbReference>
<dbReference type="PANTHER" id="PTHR37316:SF3">
    <property type="entry name" value="TEICHOIC ACID GLYCEROL-PHOSPHATE TRANSFERASE"/>
    <property type="match status" value="1"/>
</dbReference>
<evidence type="ECO:0000256" key="3">
    <source>
        <dbReference type="ARBA" id="ARBA00022475"/>
    </source>
</evidence>
<dbReference type="Gene3D" id="3.40.50.11820">
    <property type="match status" value="1"/>
</dbReference>
<dbReference type="AlphaFoldDB" id="A0A844FN20"/>
<evidence type="ECO:0000256" key="1">
    <source>
        <dbReference type="ARBA" id="ARBA00004202"/>
    </source>
</evidence>
<comment type="subcellular location">
    <subcellularLocation>
        <location evidence="1">Cell membrane</location>
        <topology evidence="1">Peripheral membrane protein</topology>
    </subcellularLocation>
</comment>
<accession>A0A844FN20</accession>